<dbReference type="GeneID" id="105907097"/>
<dbReference type="OrthoDB" id="8960301at2759"/>
<evidence type="ECO:0000256" key="2">
    <source>
        <dbReference type="SAM" id="Phobius"/>
    </source>
</evidence>
<evidence type="ECO:0000313" key="3">
    <source>
        <dbReference type="Proteomes" id="UP000515152"/>
    </source>
</evidence>
<proteinExistence type="predicted"/>
<evidence type="ECO:0000313" key="4">
    <source>
        <dbReference type="RefSeq" id="XP_012690832.1"/>
    </source>
</evidence>
<feature type="transmembrane region" description="Helical" evidence="2">
    <location>
        <begin position="276"/>
        <end position="298"/>
    </location>
</feature>
<feature type="region of interest" description="Disordered" evidence="1">
    <location>
        <begin position="417"/>
        <end position="450"/>
    </location>
</feature>
<sequence>MKYRNYTDHIKSPAALIRHLHSCVFLDGEMDLQGPLEEEVEVGEQEEREEVKDKHTVGDTDRPPEGVEMDFGVPQECYCGLKDLPRRVSALERSLYLSLPSWVHAALFFNFFGHVGKSSLPDLSLPMRLMSYLLLPYTLPAAAIFHLNYRFMCLAHWEKTNLLKWFRGVQEKDHWQRWNRTFTEKSHWLIWITGLQVNAHWPMWITGLQENAHWPMWITGLQEKAHWLWRDVRLVVRFLLRASVSSLKTVLPTRLPSLRFSSLRFPAVRLRSLQSILLPSLLSPSLCSVSFPALSLLLRILPLRCLSFGSAPQTEPVPARGTVLRHRRSVLRFHLSTTSSSSTSDSVDAASYAPSPPEPSRAVSFLFNLQLEVKEQPDLDIYPAPPLLPAPPELSSEEEVEDEGLCSPYISFLAVKEEDGRDEDSDVEDVWDSSSSRSSSDFSHQRAVSE</sequence>
<evidence type="ECO:0000256" key="1">
    <source>
        <dbReference type="SAM" id="MobiDB-lite"/>
    </source>
</evidence>
<feature type="transmembrane region" description="Helical" evidence="2">
    <location>
        <begin position="132"/>
        <end position="149"/>
    </location>
</feature>
<keyword evidence="3" id="KW-1185">Reference proteome</keyword>
<feature type="compositionally biased region" description="Pro residues" evidence="1">
    <location>
        <begin position="383"/>
        <end position="392"/>
    </location>
</feature>
<keyword evidence="2" id="KW-1133">Transmembrane helix</keyword>
<feature type="compositionally biased region" description="Basic and acidic residues" evidence="1">
    <location>
        <begin position="49"/>
        <end position="65"/>
    </location>
</feature>
<accession>A0A6P3W6E8</accession>
<dbReference type="AlphaFoldDB" id="A0A6P3W6E8"/>
<feature type="region of interest" description="Disordered" evidence="1">
    <location>
        <begin position="335"/>
        <end position="357"/>
    </location>
</feature>
<protein>
    <submittedName>
        <fullName evidence="4">Uncharacterized protein LOC105907097</fullName>
    </submittedName>
</protein>
<reference evidence="4" key="1">
    <citation type="submission" date="2025-08" db="UniProtKB">
        <authorList>
            <consortium name="RefSeq"/>
        </authorList>
    </citation>
    <scope>IDENTIFICATION</scope>
</reference>
<dbReference type="KEGG" id="char:105907097"/>
<organism evidence="3 4">
    <name type="scientific">Clupea harengus</name>
    <name type="common">Atlantic herring</name>
    <dbReference type="NCBI Taxonomy" id="7950"/>
    <lineage>
        <taxon>Eukaryota</taxon>
        <taxon>Metazoa</taxon>
        <taxon>Chordata</taxon>
        <taxon>Craniata</taxon>
        <taxon>Vertebrata</taxon>
        <taxon>Euteleostomi</taxon>
        <taxon>Actinopterygii</taxon>
        <taxon>Neopterygii</taxon>
        <taxon>Teleostei</taxon>
        <taxon>Clupei</taxon>
        <taxon>Clupeiformes</taxon>
        <taxon>Clupeoidei</taxon>
        <taxon>Clupeidae</taxon>
        <taxon>Clupea</taxon>
    </lineage>
</organism>
<keyword evidence="2" id="KW-0812">Transmembrane</keyword>
<name>A0A6P3W6E8_CLUHA</name>
<feature type="compositionally biased region" description="Low complexity" evidence="1">
    <location>
        <begin position="432"/>
        <end position="442"/>
    </location>
</feature>
<keyword evidence="2" id="KW-0472">Membrane</keyword>
<feature type="compositionally biased region" description="Acidic residues" evidence="1">
    <location>
        <begin position="39"/>
        <end position="48"/>
    </location>
</feature>
<feature type="region of interest" description="Disordered" evidence="1">
    <location>
        <begin position="380"/>
        <end position="403"/>
    </location>
</feature>
<feature type="transmembrane region" description="Helical" evidence="2">
    <location>
        <begin position="94"/>
        <end position="112"/>
    </location>
</feature>
<feature type="compositionally biased region" description="Low complexity" evidence="1">
    <location>
        <begin position="336"/>
        <end position="353"/>
    </location>
</feature>
<gene>
    <name evidence="4" type="primary">LOC105907097</name>
</gene>
<dbReference type="RefSeq" id="XP_012690832.1">
    <property type="nucleotide sequence ID" value="XM_012835378.3"/>
</dbReference>
<dbReference type="Proteomes" id="UP000515152">
    <property type="component" value="Chromosome 5"/>
</dbReference>
<feature type="region of interest" description="Disordered" evidence="1">
    <location>
        <begin position="39"/>
        <end position="66"/>
    </location>
</feature>
<feature type="compositionally biased region" description="Acidic residues" evidence="1">
    <location>
        <begin position="420"/>
        <end position="431"/>
    </location>
</feature>